<dbReference type="Proteomes" id="UP000494163">
    <property type="component" value="Chromosome 3R"/>
</dbReference>
<organism evidence="2 3">
    <name type="scientific">Drosophila busckii</name>
    <name type="common">Fruit fly</name>
    <dbReference type="NCBI Taxonomy" id="30019"/>
    <lineage>
        <taxon>Eukaryota</taxon>
        <taxon>Metazoa</taxon>
        <taxon>Ecdysozoa</taxon>
        <taxon>Arthropoda</taxon>
        <taxon>Hexapoda</taxon>
        <taxon>Insecta</taxon>
        <taxon>Pterygota</taxon>
        <taxon>Neoptera</taxon>
        <taxon>Endopterygota</taxon>
        <taxon>Diptera</taxon>
        <taxon>Brachycera</taxon>
        <taxon>Muscomorpha</taxon>
        <taxon>Ephydroidea</taxon>
        <taxon>Drosophilidae</taxon>
        <taxon>Drosophila</taxon>
    </lineage>
</organism>
<evidence type="ECO:0000313" key="3">
    <source>
        <dbReference type="Proteomes" id="UP000494163"/>
    </source>
</evidence>
<dbReference type="AlphaFoldDB" id="A0A0M4EHV1"/>
<dbReference type="EMBL" id="CP012526">
    <property type="protein sequence ID" value="ALC46058.1"/>
    <property type="molecule type" value="Genomic_DNA"/>
</dbReference>
<dbReference type="OMA" id="ELAGQHW"/>
<gene>
    <name evidence="2" type="ORF">Dbus_chr3Rg808</name>
</gene>
<feature type="chain" id="PRO_5005793585" evidence="1">
    <location>
        <begin position="22"/>
        <end position="118"/>
    </location>
</feature>
<feature type="signal peptide" evidence="1">
    <location>
        <begin position="1"/>
        <end position="21"/>
    </location>
</feature>
<proteinExistence type="predicted"/>
<name>A0A0M4EHV1_DROBS</name>
<protein>
    <submittedName>
        <fullName evidence="2">CG34284</fullName>
    </submittedName>
</protein>
<keyword evidence="3" id="KW-1185">Reference proteome</keyword>
<sequence>MLTKVLVCVAVLACVSLHSQAQTVEEALLAGKKAEGTLQQALNKLPPNAEAHGYADDVMSSLKKMLKEDCEQNLRQNGQINTYYACVEKYLGLSMASASELLSGQWASSGASRPGLFC</sequence>
<keyword evidence="1" id="KW-0732">Signal</keyword>
<evidence type="ECO:0000256" key="1">
    <source>
        <dbReference type="SAM" id="SignalP"/>
    </source>
</evidence>
<evidence type="ECO:0000313" key="2">
    <source>
        <dbReference type="EMBL" id="ALC46058.1"/>
    </source>
</evidence>
<accession>A0A0M4EHV1</accession>
<reference evidence="2 3" key="1">
    <citation type="submission" date="2015-08" db="EMBL/GenBank/DDBJ databases">
        <title>Ancestral chromatin configuration constrains chromatin evolution on differentiating sex chromosomes in Drosophila.</title>
        <authorList>
            <person name="Zhou Q."/>
            <person name="Bachtrog D."/>
        </authorList>
    </citation>
    <scope>NUCLEOTIDE SEQUENCE [LARGE SCALE GENOMIC DNA]</scope>
    <source>
        <tissue evidence="2">Whole larvae</tissue>
    </source>
</reference>